<dbReference type="Pfam" id="PF02826">
    <property type="entry name" value="2-Hacid_dh_C"/>
    <property type="match status" value="1"/>
</dbReference>
<keyword evidence="2" id="KW-0560">Oxidoreductase</keyword>
<evidence type="ECO:0000256" key="2">
    <source>
        <dbReference type="ARBA" id="ARBA00023002"/>
    </source>
</evidence>
<sequence>MKAVFLDFATVASDELDVTPLARITDEFTVYDNTPANLVASRIKGCEFVYLNKVRMTNEIIGGSSTLKLIGLIATGVDNIDLQAAQEKHVAVCNIRAYCTKSVVEHVFAVLLQLTHNINRYHTSVRHGNWHTANNFCLLDYPIRQLSPMTLGIIGYGELGKGVAQIARAFGMNVLISKRPREGVTTDTTRTNFEDLLRESDVISLHCPLTVDTIGLIGPAELEMMKSKAILINTARGALVDSAALVNALENNVIAAAAID</sequence>
<protein>
    <recommendedName>
        <fullName evidence="4">D-isomer specific 2-hydroxyacid dehydrogenase NAD-binding domain-containing protein</fullName>
    </recommendedName>
</protein>
<gene>
    <name evidence="5" type="ORF">METZ01_LOCUS227733</name>
</gene>
<dbReference type="SUPFAM" id="SSF52283">
    <property type="entry name" value="Formate/glycerate dehydrogenase catalytic domain-like"/>
    <property type="match status" value="1"/>
</dbReference>
<dbReference type="PANTHER" id="PTHR43761:SF1">
    <property type="entry name" value="D-ISOMER SPECIFIC 2-HYDROXYACID DEHYDROGENASE CATALYTIC DOMAIN-CONTAINING PROTEIN-RELATED"/>
    <property type="match status" value="1"/>
</dbReference>
<evidence type="ECO:0000256" key="3">
    <source>
        <dbReference type="ARBA" id="ARBA00023027"/>
    </source>
</evidence>
<dbReference type="InterPro" id="IPR006140">
    <property type="entry name" value="D-isomer_DH_NAD-bd"/>
</dbReference>
<evidence type="ECO:0000313" key="5">
    <source>
        <dbReference type="EMBL" id="SVB74879.1"/>
    </source>
</evidence>
<organism evidence="5">
    <name type="scientific">marine metagenome</name>
    <dbReference type="NCBI Taxonomy" id="408172"/>
    <lineage>
        <taxon>unclassified sequences</taxon>
        <taxon>metagenomes</taxon>
        <taxon>ecological metagenomes</taxon>
    </lineage>
</organism>
<name>A0A382GIU0_9ZZZZ</name>
<feature type="non-terminal residue" evidence="5">
    <location>
        <position position="260"/>
    </location>
</feature>
<proteinExistence type="inferred from homology"/>
<dbReference type="AlphaFoldDB" id="A0A382GIU0"/>
<dbReference type="InterPro" id="IPR036291">
    <property type="entry name" value="NAD(P)-bd_dom_sf"/>
</dbReference>
<dbReference type="InterPro" id="IPR029753">
    <property type="entry name" value="D-isomer_DH_CS"/>
</dbReference>
<dbReference type="EMBL" id="UINC01055695">
    <property type="protein sequence ID" value="SVB74879.1"/>
    <property type="molecule type" value="Genomic_DNA"/>
</dbReference>
<reference evidence="5" key="1">
    <citation type="submission" date="2018-05" db="EMBL/GenBank/DDBJ databases">
        <authorList>
            <person name="Lanie J.A."/>
            <person name="Ng W.-L."/>
            <person name="Kazmierczak K.M."/>
            <person name="Andrzejewski T.M."/>
            <person name="Davidsen T.M."/>
            <person name="Wayne K.J."/>
            <person name="Tettelin H."/>
            <person name="Glass J.I."/>
            <person name="Rusch D."/>
            <person name="Podicherti R."/>
            <person name="Tsui H.-C.T."/>
            <person name="Winkler M.E."/>
        </authorList>
    </citation>
    <scope>NUCLEOTIDE SEQUENCE</scope>
</reference>
<dbReference type="PANTHER" id="PTHR43761">
    <property type="entry name" value="D-ISOMER SPECIFIC 2-HYDROXYACID DEHYDROGENASE FAMILY PROTEIN (AFU_ORTHOLOGUE AFUA_1G13630)"/>
    <property type="match status" value="1"/>
</dbReference>
<dbReference type="GO" id="GO:0016616">
    <property type="term" value="F:oxidoreductase activity, acting on the CH-OH group of donors, NAD or NADP as acceptor"/>
    <property type="evidence" value="ECO:0007669"/>
    <property type="project" value="InterPro"/>
</dbReference>
<accession>A0A382GIU0</accession>
<evidence type="ECO:0000259" key="4">
    <source>
        <dbReference type="Pfam" id="PF02826"/>
    </source>
</evidence>
<dbReference type="SUPFAM" id="SSF51735">
    <property type="entry name" value="NAD(P)-binding Rossmann-fold domains"/>
    <property type="match status" value="1"/>
</dbReference>
<dbReference type="GO" id="GO:0051287">
    <property type="term" value="F:NAD binding"/>
    <property type="evidence" value="ECO:0007669"/>
    <property type="project" value="InterPro"/>
</dbReference>
<evidence type="ECO:0000256" key="1">
    <source>
        <dbReference type="ARBA" id="ARBA00005854"/>
    </source>
</evidence>
<feature type="domain" description="D-isomer specific 2-hydroxyacid dehydrogenase NAD-binding" evidence="4">
    <location>
        <begin position="108"/>
        <end position="260"/>
    </location>
</feature>
<keyword evidence="3" id="KW-0520">NAD</keyword>
<comment type="similarity">
    <text evidence="1">Belongs to the D-isomer specific 2-hydroxyacid dehydrogenase family.</text>
</comment>
<dbReference type="InterPro" id="IPR050418">
    <property type="entry name" value="D-iso_2-hydroxyacid_DH_PdxB"/>
</dbReference>
<dbReference type="PROSITE" id="PS00670">
    <property type="entry name" value="D_2_HYDROXYACID_DH_2"/>
    <property type="match status" value="1"/>
</dbReference>
<dbReference type="Gene3D" id="3.40.50.720">
    <property type="entry name" value="NAD(P)-binding Rossmann-like Domain"/>
    <property type="match status" value="2"/>
</dbReference>
<dbReference type="PROSITE" id="PS00671">
    <property type="entry name" value="D_2_HYDROXYACID_DH_3"/>
    <property type="match status" value="1"/>
</dbReference>